<proteinExistence type="predicted"/>
<dbReference type="InterPro" id="IPR039904">
    <property type="entry name" value="TRANK1"/>
</dbReference>
<dbReference type="SUPFAM" id="SSF52540">
    <property type="entry name" value="P-loop containing nucleoside triphosphate hydrolases"/>
    <property type="match status" value="1"/>
</dbReference>
<dbReference type="InterPro" id="IPR027417">
    <property type="entry name" value="P-loop_NTPase"/>
</dbReference>
<keyword evidence="2" id="KW-1185">Reference proteome</keyword>
<comment type="caution">
    <text evidence="1">The sequence shown here is derived from an EMBL/GenBank/DDBJ whole genome shotgun (WGS) entry which is preliminary data.</text>
</comment>
<accession>A0A317SVN6</accession>
<dbReference type="OrthoDB" id="2435973at2759"/>
<reference evidence="1 2" key="1">
    <citation type="submission" date="2018-03" db="EMBL/GenBank/DDBJ databases">
        <title>Genomes of Pezizomycetes fungi and the evolution of truffles.</title>
        <authorList>
            <person name="Murat C."/>
            <person name="Payen T."/>
            <person name="Noel B."/>
            <person name="Kuo A."/>
            <person name="Martin F.M."/>
        </authorList>
    </citation>
    <scope>NUCLEOTIDE SEQUENCE [LARGE SCALE GENOMIC DNA]</scope>
    <source>
        <strain evidence="1">091103-1</strain>
    </source>
</reference>
<protein>
    <submittedName>
        <fullName evidence="1">Uncharacterized protein</fullName>
    </submittedName>
</protein>
<dbReference type="AlphaFoldDB" id="A0A317SVN6"/>
<dbReference type="STRING" id="42249.A0A317SVN6"/>
<evidence type="ECO:0000313" key="2">
    <source>
        <dbReference type="Proteomes" id="UP000246991"/>
    </source>
</evidence>
<organism evidence="1 2">
    <name type="scientific">Tuber magnatum</name>
    <name type="common">white Piedmont truffle</name>
    <dbReference type="NCBI Taxonomy" id="42249"/>
    <lineage>
        <taxon>Eukaryota</taxon>
        <taxon>Fungi</taxon>
        <taxon>Dikarya</taxon>
        <taxon>Ascomycota</taxon>
        <taxon>Pezizomycotina</taxon>
        <taxon>Pezizomycetes</taxon>
        <taxon>Pezizales</taxon>
        <taxon>Tuberaceae</taxon>
        <taxon>Tuber</taxon>
    </lineage>
</organism>
<sequence length="595" mass="68188">MDSGTGFWEFIFSESPKDFSKSPKDFKAAYESLDSAPCQIFDLLLREEYFTNFFSRMEVYGNNLASLFSQFPTFQKDDDGALLLQESIRAFTLSLLAERIDDIKSENVVAGVVVSCFEGLISEPQAKEKWVGFIMDICKGCGVHRSGPKRTSGVELAKFIRTVPCEFCTANISFDYRLSQGEPTRSRDDHFGSSMGSKVFQSLLGEPLGPWKIIISQQAMENLGAENAQGNFEYLRRKFTELASGDWGGKKILHRARWDNSLSYRMPLFQAFYKTGHFILWQIDAAFDERIGENYQYGLLENTKVDIKIKQFDKLGVQIHRAQQVYPKALVDACNRDSLDGSWQLRYPVGVSLEGEEAGKVAYPVTISAEEANVVDHILPPAFILGRSGTGKTTCLVYKLVGRYLLYSTERDEPLRQFSSLTDADFPLVCTFDYLLRLIENSIREQEKRRRYMKINNSKRGRLIDFNKFNILYWKQLSSRLKRGVRVDLAFLEIMGVIKGSVSPATNFNPLSRGEYVGRSWRVSPNLASERERDAVYDLYEWYERVKKKRGDIDQVDRIVKVMKALEAFKASEISEDILFERRIRSMLDEIYVDG</sequence>
<dbReference type="Proteomes" id="UP000246991">
    <property type="component" value="Unassembled WGS sequence"/>
</dbReference>
<dbReference type="EMBL" id="PYWC01000021">
    <property type="protein sequence ID" value="PWW77617.1"/>
    <property type="molecule type" value="Genomic_DNA"/>
</dbReference>
<evidence type="ECO:0000313" key="1">
    <source>
        <dbReference type="EMBL" id="PWW77617.1"/>
    </source>
</evidence>
<dbReference type="PANTHER" id="PTHR21529">
    <property type="entry name" value="MAMMARY TURMOR VIRUS RECEPTOR HOMOLOG 1, 2 MTVR1, 2"/>
    <property type="match status" value="1"/>
</dbReference>
<gene>
    <name evidence="1" type="ORF">C7212DRAFT_362779</name>
</gene>
<name>A0A317SVN6_9PEZI</name>
<dbReference type="PANTHER" id="PTHR21529:SF4">
    <property type="entry name" value="TPR AND ANKYRIN REPEAT-CONTAINING PROTEIN 1"/>
    <property type="match status" value="1"/>
</dbReference>